<name>A0AA37S599_9GAMM</name>
<evidence type="ECO:0000313" key="3">
    <source>
        <dbReference type="Proteomes" id="UP001161408"/>
    </source>
</evidence>
<evidence type="ECO:0000259" key="1">
    <source>
        <dbReference type="Pfam" id="PF08308"/>
    </source>
</evidence>
<sequence>MKNLSLLAAAVILTGCSTTSSVNKTEEVVIEPTPQVSEENAPISLTVITNPADSRVRIMNIVPVYQDAIELDAGKYDIEVSKAGYVTYRKWVTVDKKTILTIELDEKQLSQSAQ</sequence>
<reference evidence="2" key="1">
    <citation type="journal article" date="2014" name="Int. J. Syst. Evol. Microbiol.">
        <title>Complete genome sequence of Corynebacterium casei LMG S-19264T (=DSM 44701T), isolated from a smear-ripened cheese.</title>
        <authorList>
            <consortium name="US DOE Joint Genome Institute (JGI-PGF)"/>
            <person name="Walter F."/>
            <person name="Albersmeier A."/>
            <person name="Kalinowski J."/>
            <person name="Ruckert C."/>
        </authorList>
    </citation>
    <scope>NUCLEOTIDE SEQUENCE</scope>
    <source>
        <strain evidence="2">NBRC 103034</strain>
    </source>
</reference>
<proteinExistence type="predicted"/>
<dbReference type="Proteomes" id="UP001161408">
    <property type="component" value="Unassembled WGS sequence"/>
</dbReference>
<dbReference type="AlphaFoldDB" id="A0AA37S599"/>
<feature type="domain" description="PEGA" evidence="1">
    <location>
        <begin position="44"/>
        <end position="104"/>
    </location>
</feature>
<dbReference type="RefSeq" id="WP_028834242.1">
    <property type="nucleotide sequence ID" value="NZ_BJXY01000008.1"/>
</dbReference>
<comment type="caution">
    <text evidence="2">The sequence shown here is derived from an EMBL/GenBank/DDBJ whole genome shotgun (WGS) entry which is preliminary data.</text>
</comment>
<dbReference type="PROSITE" id="PS51257">
    <property type="entry name" value="PROKAR_LIPOPROTEIN"/>
    <property type="match status" value="1"/>
</dbReference>
<accession>A0AA37S599</accession>
<organism evidence="2 3">
    <name type="scientific">Pseudoalteromonas tetraodonis GFC</name>
    <dbReference type="NCBI Taxonomy" id="1315271"/>
    <lineage>
        <taxon>Bacteria</taxon>
        <taxon>Pseudomonadati</taxon>
        <taxon>Pseudomonadota</taxon>
        <taxon>Gammaproteobacteria</taxon>
        <taxon>Alteromonadales</taxon>
        <taxon>Pseudoalteromonadaceae</taxon>
        <taxon>Pseudoalteromonas</taxon>
    </lineage>
</organism>
<keyword evidence="3" id="KW-1185">Reference proteome</keyword>
<dbReference type="InterPro" id="IPR013229">
    <property type="entry name" value="PEGA"/>
</dbReference>
<reference evidence="2" key="2">
    <citation type="submission" date="2023-01" db="EMBL/GenBank/DDBJ databases">
        <title>Draft genome sequence of Pseudoalteromonas tetraodonis strain NBRC 103034.</title>
        <authorList>
            <person name="Sun Q."/>
            <person name="Mori K."/>
        </authorList>
    </citation>
    <scope>NUCLEOTIDE SEQUENCE</scope>
    <source>
        <strain evidence="2">NBRC 103034</strain>
    </source>
</reference>
<evidence type="ECO:0000313" key="2">
    <source>
        <dbReference type="EMBL" id="GLQ04088.1"/>
    </source>
</evidence>
<gene>
    <name evidence="2" type="ORF">GCM10007914_29690</name>
</gene>
<dbReference type="Pfam" id="PF08308">
    <property type="entry name" value="PEGA"/>
    <property type="match status" value="1"/>
</dbReference>
<protein>
    <recommendedName>
        <fullName evidence="1">PEGA domain-containing protein</fullName>
    </recommendedName>
</protein>
<dbReference type="EMBL" id="BSNE01000020">
    <property type="protein sequence ID" value="GLQ04088.1"/>
    <property type="molecule type" value="Genomic_DNA"/>
</dbReference>